<dbReference type="EMBL" id="MN739668">
    <property type="protein sequence ID" value="QHT19565.1"/>
    <property type="molecule type" value="Genomic_DNA"/>
</dbReference>
<dbReference type="GO" id="GO:0004672">
    <property type="term" value="F:protein kinase activity"/>
    <property type="evidence" value="ECO:0007669"/>
    <property type="project" value="InterPro"/>
</dbReference>
<dbReference type="InterPro" id="IPR011009">
    <property type="entry name" value="Kinase-like_dom_sf"/>
</dbReference>
<dbReference type="GO" id="GO:0005524">
    <property type="term" value="F:ATP binding"/>
    <property type="evidence" value="ECO:0007669"/>
    <property type="project" value="InterPro"/>
</dbReference>
<dbReference type="PROSITE" id="PS50011">
    <property type="entry name" value="PROTEIN_KINASE_DOM"/>
    <property type="match status" value="1"/>
</dbReference>
<feature type="domain" description="Protein kinase" evidence="2">
    <location>
        <begin position="22"/>
        <end position="411"/>
    </location>
</feature>
<feature type="region of interest" description="Disordered" evidence="1">
    <location>
        <begin position="432"/>
        <end position="454"/>
    </location>
</feature>
<reference evidence="3" key="1">
    <citation type="journal article" date="2020" name="Nature">
        <title>Giant virus diversity and host interactions through global metagenomics.</title>
        <authorList>
            <person name="Schulz F."/>
            <person name="Roux S."/>
            <person name="Paez-Espino D."/>
            <person name="Jungbluth S."/>
            <person name="Walsh D.A."/>
            <person name="Denef V.J."/>
            <person name="McMahon K.D."/>
            <person name="Konstantinidis K.T."/>
            <person name="Eloe-Fadrosh E.A."/>
            <person name="Kyrpides N.C."/>
            <person name="Woyke T."/>
        </authorList>
    </citation>
    <scope>NUCLEOTIDE SEQUENCE</scope>
    <source>
        <strain evidence="3">GVMAG-M-3300023174-5</strain>
    </source>
</reference>
<protein>
    <recommendedName>
        <fullName evidence="2">Protein kinase domain-containing protein</fullName>
    </recommendedName>
</protein>
<sequence>MNTNTFKKFTLKKRRTKPNKVTYGGRVIASGGYGCIFRPALKCINKPRPKNEVSKLMTNKHIQEEYNDIVRFKPFLEKIPNFNHYFFIDGVYTCKPNKLTDDDLKDYEKKCKALKKDGFSVKNINESLNEISLLNMPDGGLDVGDYIETITKGSQFITLNNSLIDLLLNGIIPMNKYDIYHCDVKESNILVNTKEGFHTKLIDWGLSAKYNGTEIPESMFERPFQYNLPYSIILFNDTFKKMYQKLLDSNPNPNYYAVRAFVIDYIFLWNEKRGPGHIKYMIGLMESLFDNNLINIDKENRKEIIEMEFLYYYIIEYLTKILMKFTKGDELMLMDYFNNVFLKNVDVWGLVMTYYPIVNILHENYSELDKLELKLFNKLKYIFIHYLFENSTEPISINNLVEDLKELNTLFKQAEKNTKDKSIITLVTSFKKNTKSKTKSSKKTSQKNKKQPRTMLFIETKK</sequence>
<dbReference type="InterPro" id="IPR000719">
    <property type="entry name" value="Prot_kinase_dom"/>
</dbReference>
<evidence type="ECO:0000256" key="1">
    <source>
        <dbReference type="SAM" id="MobiDB-lite"/>
    </source>
</evidence>
<proteinExistence type="predicted"/>
<name>A0A6C0DWE2_9ZZZZ</name>
<dbReference type="AlphaFoldDB" id="A0A6C0DWE2"/>
<accession>A0A6C0DWE2</accession>
<dbReference type="PROSITE" id="PS00108">
    <property type="entry name" value="PROTEIN_KINASE_ST"/>
    <property type="match status" value="1"/>
</dbReference>
<feature type="compositionally biased region" description="Basic residues" evidence="1">
    <location>
        <begin position="432"/>
        <end position="452"/>
    </location>
</feature>
<dbReference type="Gene3D" id="1.10.510.10">
    <property type="entry name" value="Transferase(Phosphotransferase) domain 1"/>
    <property type="match status" value="1"/>
</dbReference>
<organism evidence="3">
    <name type="scientific">viral metagenome</name>
    <dbReference type="NCBI Taxonomy" id="1070528"/>
    <lineage>
        <taxon>unclassified sequences</taxon>
        <taxon>metagenomes</taxon>
        <taxon>organismal metagenomes</taxon>
    </lineage>
</organism>
<evidence type="ECO:0000259" key="2">
    <source>
        <dbReference type="PROSITE" id="PS50011"/>
    </source>
</evidence>
<dbReference type="SUPFAM" id="SSF56112">
    <property type="entry name" value="Protein kinase-like (PK-like)"/>
    <property type="match status" value="2"/>
</dbReference>
<evidence type="ECO:0000313" key="3">
    <source>
        <dbReference type="EMBL" id="QHT19565.1"/>
    </source>
</evidence>
<dbReference type="InterPro" id="IPR008271">
    <property type="entry name" value="Ser/Thr_kinase_AS"/>
</dbReference>